<evidence type="ECO:0000313" key="3">
    <source>
        <dbReference type="EMBL" id="OCF56537.1"/>
    </source>
</evidence>
<feature type="compositionally biased region" description="Basic residues" evidence="2">
    <location>
        <begin position="1"/>
        <end position="10"/>
    </location>
</feature>
<dbReference type="AlphaFoldDB" id="A0A1B9IM21"/>
<feature type="region of interest" description="Disordered" evidence="2">
    <location>
        <begin position="1"/>
        <end position="104"/>
    </location>
</feature>
<organism evidence="3 4">
    <name type="scientific">Kwoniella mangroviensis CBS 10435</name>
    <dbReference type="NCBI Taxonomy" id="1331196"/>
    <lineage>
        <taxon>Eukaryota</taxon>
        <taxon>Fungi</taxon>
        <taxon>Dikarya</taxon>
        <taxon>Basidiomycota</taxon>
        <taxon>Agaricomycotina</taxon>
        <taxon>Tremellomycetes</taxon>
        <taxon>Tremellales</taxon>
        <taxon>Cryptococcaceae</taxon>
        <taxon>Kwoniella</taxon>
    </lineage>
</organism>
<proteinExistence type="predicted"/>
<name>A0A1B9IM21_9TREE</name>
<evidence type="ECO:0000313" key="4">
    <source>
        <dbReference type="Proteomes" id="UP000092583"/>
    </source>
</evidence>
<feature type="compositionally biased region" description="Polar residues" evidence="2">
    <location>
        <begin position="38"/>
        <end position="54"/>
    </location>
</feature>
<reference evidence="3 4" key="1">
    <citation type="submission" date="2013-07" db="EMBL/GenBank/DDBJ databases">
        <title>The Genome Sequence of Kwoniella mangroviensis CBS10435.</title>
        <authorList>
            <consortium name="The Broad Institute Genome Sequencing Platform"/>
            <person name="Cuomo C."/>
            <person name="Litvintseva A."/>
            <person name="Chen Y."/>
            <person name="Heitman J."/>
            <person name="Sun S."/>
            <person name="Springer D."/>
            <person name="Dromer F."/>
            <person name="Young S.K."/>
            <person name="Zeng Q."/>
            <person name="Gargeya S."/>
            <person name="Fitzgerald M."/>
            <person name="Abouelleil A."/>
            <person name="Alvarado L."/>
            <person name="Berlin A.M."/>
            <person name="Chapman S.B."/>
            <person name="Dewar J."/>
            <person name="Goldberg J."/>
            <person name="Griggs A."/>
            <person name="Gujja S."/>
            <person name="Hansen M."/>
            <person name="Howarth C."/>
            <person name="Imamovic A."/>
            <person name="Larimer J."/>
            <person name="McCowan C."/>
            <person name="Murphy C."/>
            <person name="Pearson M."/>
            <person name="Priest M."/>
            <person name="Roberts A."/>
            <person name="Saif S."/>
            <person name="Shea T."/>
            <person name="Sykes S."/>
            <person name="Wortman J."/>
            <person name="Nusbaum C."/>
            <person name="Birren B."/>
        </authorList>
    </citation>
    <scope>NUCLEOTIDE SEQUENCE [LARGE SCALE GENOMIC DNA]</scope>
    <source>
        <strain evidence="3 4">CBS 10435</strain>
    </source>
</reference>
<evidence type="ECO:0000256" key="1">
    <source>
        <dbReference type="SAM" id="Coils"/>
    </source>
</evidence>
<protein>
    <submittedName>
        <fullName evidence="3">Uncharacterized protein</fullName>
    </submittedName>
</protein>
<keyword evidence="1" id="KW-0175">Coiled coil</keyword>
<dbReference type="EMBL" id="KI669464">
    <property type="protein sequence ID" value="OCF56537.1"/>
    <property type="molecule type" value="Genomic_DNA"/>
</dbReference>
<sequence length="361" mass="41180">MPRNTAKRSRLPSSIDSRTTPPPKTKKPRTSKTGKPTLSTRRTSGIKHSSTVSEGQAEKDDPDDTSSDSSPSSSSSQDQDSDEDEDVMEHSTRNSNSNSDSDVRHQKEVIIAMVDRIKSKQLRRILEDSAKYLRKDGTDLDNPGKDDVSDMRKVRNIWERVMENWDDSEEEDEIAVVEEARKADMSDAIAPFDKLQAQSTSSLNEVTYTVNQAFQNALEPFRKDIILSVHAIPNIHIADDISHVFSEQLKLSEASQARLAQQTAERWDFAMAHVAHKKQKFQEVMRQIHAIKEEKKQLMVQAKKDFDAALERQAAEIEGFKKRIRKSQERCREQLIKAQDQDRINKEVNMLMAKFLNGDRT</sequence>
<dbReference type="Proteomes" id="UP000092583">
    <property type="component" value="Unassembled WGS sequence"/>
</dbReference>
<evidence type="ECO:0000256" key="2">
    <source>
        <dbReference type="SAM" id="MobiDB-lite"/>
    </source>
</evidence>
<reference evidence="4" key="2">
    <citation type="submission" date="2013-12" db="EMBL/GenBank/DDBJ databases">
        <title>Evolution of pathogenesis and genome organization in the Tremellales.</title>
        <authorList>
            <person name="Cuomo C."/>
            <person name="Litvintseva A."/>
            <person name="Heitman J."/>
            <person name="Chen Y."/>
            <person name="Sun S."/>
            <person name="Springer D."/>
            <person name="Dromer F."/>
            <person name="Young S."/>
            <person name="Zeng Q."/>
            <person name="Chapman S."/>
            <person name="Gujja S."/>
            <person name="Saif S."/>
            <person name="Birren B."/>
        </authorList>
    </citation>
    <scope>NUCLEOTIDE SEQUENCE [LARGE SCALE GENOMIC DNA]</scope>
    <source>
        <strain evidence="4">CBS 10435</strain>
    </source>
</reference>
<feature type="compositionally biased region" description="Low complexity" evidence="2">
    <location>
        <begin position="67"/>
        <end position="78"/>
    </location>
</feature>
<dbReference type="OrthoDB" id="2565354at2759"/>
<keyword evidence="4" id="KW-1185">Reference proteome</keyword>
<feature type="coiled-coil region" evidence="1">
    <location>
        <begin position="281"/>
        <end position="330"/>
    </location>
</feature>
<accession>A0A1B9IM21</accession>
<gene>
    <name evidence="3" type="ORF">L486_05387</name>
</gene>